<proteinExistence type="predicted"/>
<sequence length="356" mass="39390">MSSLPRLPPNSSRVTSKIPEYAGDLRRQGTASLPDFHSTGALQELSLNTDNHRRGILGAKLLGDVVSAFTVTLGVAPVITVIDKAIVENAAGQKGLLDSAGTSLKNMMSKPVNFLKSPMFLMMWATYGSTYTAANTIRTLTEEYRVTHKQAQSSLFIGTTIVNSGTTMMKDRAYAKMFGATEAASRAIPKITYGFWGVRDFMVIGSSFIMPKIVGERLVEDFGVEEGLAGRVSQFSCPILTQFVAGPCQLLGLDYYNRPGVGVGSRFEILKTQFWSIVGCRIARIAPAYGIGGIGNTYMRDSWRDMLLQSEVKRDMEFDEMEVAEARALVDMVLKEEYRKNKRRVTRAKLMENWDL</sequence>
<gene>
    <name evidence="1" type="ORF">TrLO_g14779</name>
</gene>
<dbReference type="InterPro" id="IPR038781">
    <property type="entry name" value="C365.16-ike"/>
</dbReference>
<dbReference type="GO" id="GO:0005739">
    <property type="term" value="C:mitochondrion"/>
    <property type="evidence" value="ECO:0007669"/>
    <property type="project" value="TreeGrafter"/>
</dbReference>
<dbReference type="AlphaFoldDB" id="A0A9W6ZPE1"/>
<dbReference type="EMBL" id="BRXW01000430">
    <property type="protein sequence ID" value="GMH53910.1"/>
    <property type="molecule type" value="Genomic_DNA"/>
</dbReference>
<dbReference type="PANTHER" id="PTHR37845">
    <property type="entry name" value="SEQUENCE ORPHAN"/>
    <property type="match status" value="1"/>
</dbReference>
<name>A0A9W6ZPE1_9STRA</name>
<reference evidence="2" key="1">
    <citation type="journal article" date="2023" name="Commun. Biol.">
        <title>Genome analysis of Parmales, the sister group of diatoms, reveals the evolutionary specialization of diatoms from phago-mixotrophs to photoautotrophs.</title>
        <authorList>
            <person name="Ban H."/>
            <person name="Sato S."/>
            <person name="Yoshikawa S."/>
            <person name="Yamada K."/>
            <person name="Nakamura Y."/>
            <person name="Ichinomiya M."/>
            <person name="Sato N."/>
            <person name="Blanc-Mathieu R."/>
            <person name="Endo H."/>
            <person name="Kuwata A."/>
            <person name="Ogata H."/>
        </authorList>
    </citation>
    <scope>NUCLEOTIDE SEQUENCE [LARGE SCALE GENOMIC DNA]</scope>
    <source>
        <strain evidence="2">NIES 3700</strain>
    </source>
</reference>
<comment type="caution">
    <text evidence="1">The sequence shown here is derived from an EMBL/GenBank/DDBJ whole genome shotgun (WGS) entry which is preliminary data.</text>
</comment>
<dbReference type="OrthoDB" id="275936at2759"/>
<evidence type="ECO:0000313" key="1">
    <source>
        <dbReference type="EMBL" id="GMH53910.1"/>
    </source>
</evidence>
<dbReference type="Proteomes" id="UP001165122">
    <property type="component" value="Unassembled WGS sequence"/>
</dbReference>
<evidence type="ECO:0000313" key="2">
    <source>
        <dbReference type="Proteomes" id="UP001165122"/>
    </source>
</evidence>
<dbReference type="PANTHER" id="PTHR37845:SF1">
    <property type="entry name" value="SEQUENCE ORPHAN"/>
    <property type="match status" value="1"/>
</dbReference>
<organism evidence="1 2">
    <name type="scientific">Triparma laevis f. longispina</name>
    <dbReference type="NCBI Taxonomy" id="1714387"/>
    <lineage>
        <taxon>Eukaryota</taxon>
        <taxon>Sar</taxon>
        <taxon>Stramenopiles</taxon>
        <taxon>Ochrophyta</taxon>
        <taxon>Bolidophyceae</taxon>
        <taxon>Parmales</taxon>
        <taxon>Triparmaceae</taxon>
        <taxon>Triparma</taxon>
    </lineage>
</organism>
<accession>A0A9W6ZPE1</accession>
<protein>
    <submittedName>
        <fullName evidence="1">Uncharacterized protein</fullName>
    </submittedName>
</protein>
<keyword evidence="2" id="KW-1185">Reference proteome</keyword>